<dbReference type="RefSeq" id="WP_345414297.1">
    <property type="nucleotide sequence ID" value="NZ_BAABHO010000015.1"/>
</dbReference>
<dbReference type="Gene3D" id="1.10.10.10">
    <property type="entry name" value="Winged helix-like DNA-binding domain superfamily/Winged helix DNA-binding domain"/>
    <property type="match status" value="1"/>
</dbReference>
<dbReference type="InterPro" id="IPR000847">
    <property type="entry name" value="LysR_HTH_N"/>
</dbReference>
<evidence type="ECO:0000256" key="4">
    <source>
        <dbReference type="ARBA" id="ARBA00023163"/>
    </source>
</evidence>
<dbReference type="InterPro" id="IPR036390">
    <property type="entry name" value="WH_DNA-bd_sf"/>
</dbReference>
<comment type="similarity">
    <text evidence="1">Belongs to the LysR transcriptional regulatory family.</text>
</comment>
<evidence type="ECO:0000256" key="1">
    <source>
        <dbReference type="ARBA" id="ARBA00009437"/>
    </source>
</evidence>
<dbReference type="InterPro" id="IPR036388">
    <property type="entry name" value="WH-like_DNA-bd_sf"/>
</dbReference>
<evidence type="ECO:0000313" key="6">
    <source>
        <dbReference type="EMBL" id="GAA4788009.1"/>
    </source>
</evidence>
<dbReference type="SUPFAM" id="SSF53850">
    <property type="entry name" value="Periplasmic binding protein-like II"/>
    <property type="match status" value="1"/>
</dbReference>
<dbReference type="PANTHER" id="PTHR30346">
    <property type="entry name" value="TRANSCRIPTIONAL DUAL REGULATOR HCAR-RELATED"/>
    <property type="match status" value="1"/>
</dbReference>
<dbReference type="SUPFAM" id="SSF46785">
    <property type="entry name" value="Winged helix' DNA-binding domain"/>
    <property type="match status" value="1"/>
</dbReference>
<name>A0ABP9B0Q4_9PSEU</name>
<dbReference type="EMBL" id="BAABHO010000015">
    <property type="protein sequence ID" value="GAA4788009.1"/>
    <property type="molecule type" value="Genomic_DNA"/>
</dbReference>
<dbReference type="PROSITE" id="PS50931">
    <property type="entry name" value="HTH_LYSR"/>
    <property type="match status" value="1"/>
</dbReference>
<keyword evidence="4" id="KW-0804">Transcription</keyword>
<evidence type="ECO:0000256" key="3">
    <source>
        <dbReference type="ARBA" id="ARBA00023125"/>
    </source>
</evidence>
<keyword evidence="7" id="KW-1185">Reference proteome</keyword>
<reference evidence="7" key="1">
    <citation type="journal article" date="2019" name="Int. J. Syst. Evol. Microbiol.">
        <title>The Global Catalogue of Microorganisms (GCM) 10K type strain sequencing project: providing services to taxonomists for standard genome sequencing and annotation.</title>
        <authorList>
            <consortium name="The Broad Institute Genomics Platform"/>
            <consortium name="The Broad Institute Genome Sequencing Center for Infectious Disease"/>
            <person name="Wu L."/>
            <person name="Ma J."/>
        </authorList>
    </citation>
    <scope>NUCLEOTIDE SEQUENCE [LARGE SCALE GENOMIC DNA]</scope>
    <source>
        <strain evidence="7">JCM 17979</strain>
    </source>
</reference>
<dbReference type="Pfam" id="PF03466">
    <property type="entry name" value="LysR_substrate"/>
    <property type="match status" value="1"/>
</dbReference>
<feature type="domain" description="HTH lysR-type" evidence="5">
    <location>
        <begin position="6"/>
        <end position="64"/>
    </location>
</feature>
<protein>
    <submittedName>
        <fullName evidence="6">LysR family transcriptional regulator</fullName>
    </submittedName>
</protein>
<dbReference type="Proteomes" id="UP001500928">
    <property type="component" value="Unassembled WGS sequence"/>
</dbReference>
<dbReference type="InterPro" id="IPR005119">
    <property type="entry name" value="LysR_subst-bd"/>
</dbReference>
<evidence type="ECO:0000256" key="2">
    <source>
        <dbReference type="ARBA" id="ARBA00023015"/>
    </source>
</evidence>
<evidence type="ECO:0000259" key="5">
    <source>
        <dbReference type="PROSITE" id="PS50931"/>
    </source>
</evidence>
<proteinExistence type="inferred from homology"/>
<accession>A0ABP9B0Q4</accession>
<comment type="caution">
    <text evidence="6">The sequence shown here is derived from an EMBL/GenBank/DDBJ whole genome shotgun (WGS) entry which is preliminary data.</text>
</comment>
<keyword evidence="3" id="KW-0238">DNA-binding</keyword>
<organism evidence="6 7">
    <name type="scientific">Actinomycetospora chlora</name>
    <dbReference type="NCBI Taxonomy" id="663608"/>
    <lineage>
        <taxon>Bacteria</taxon>
        <taxon>Bacillati</taxon>
        <taxon>Actinomycetota</taxon>
        <taxon>Actinomycetes</taxon>
        <taxon>Pseudonocardiales</taxon>
        <taxon>Pseudonocardiaceae</taxon>
        <taxon>Actinomycetospora</taxon>
    </lineage>
</organism>
<dbReference type="Gene3D" id="3.40.190.10">
    <property type="entry name" value="Periplasmic binding protein-like II"/>
    <property type="match status" value="2"/>
</dbReference>
<sequence length="306" mass="31663">MSSPGYSLRQLAYFVAVAEAGTLAGASATLHVSASALSLALDELERALDVQLTVRRRAHGIRLTPAGQDTLRRARRLLRDAGELADAAGGEAGDVAGTVRVGCYTTLAPGLLPATLGRFAVRHPRARVEFVEGPQDGLQRGLLEGELDVGVLYDHRLDPALELTGLSSNTPYLVLPGGHRLAHGAPVHLAELAEEPMVLLDLPPSSEHALGVCLAAGLSPRVRHRTANPDTARALVGAGLGFSVLAQPVPGTRTHAGDEVVAVPIADDPAPLPIVLAWSGQVAPTATARAFAAAAAGDDEGGRSHR</sequence>
<evidence type="ECO:0000313" key="7">
    <source>
        <dbReference type="Proteomes" id="UP001500928"/>
    </source>
</evidence>
<dbReference type="Pfam" id="PF00126">
    <property type="entry name" value="HTH_1"/>
    <property type="match status" value="1"/>
</dbReference>
<keyword evidence="2" id="KW-0805">Transcription regulation</keyword>
<gene>
    <name evidence="6" type="ORF">GCM10023200_22920</name>
</gene>
<dbReference type="PANTHER" id="PTHR30346:SF0">
    <property type="entry name" value="HCA OPERON TRANSCRIPTIONAL ACTIVATOR HCAR"/>
    <property type="match status" value="1"/>
</dbReference>